<dbReference type="Proteomes" id="UP000035929">
    <property type="component" value="Unassembled WGS sequence"/>
</dbReference>
<organism evidence="1 2">
    <name type="scientific">Methylobacterium aquaticum</name>
    <dbReference type="NCBI Taxonomy" id="270351"/>
    <lineage>
        <taxon>Bacteria</taxon>
        <taxon>Pseudomonadati</taxon>
        <taxon>Pseudomonadota</taxon>
        <taxon>Alphaproteobacteria</taxon>
        <taxon>Hyphomicrobiales</taxon>
        <taxon>Methylobacteriaceae</taxon>
        <taxon>Methylobacterium</taxon>
    </lineage>
</organism>
<proteinExistence type="predicted"/>
<dbReference type="EMBL" id="LABX01000293">
    <property type="protein sequence ID" value="KMO27588.1"/>
    <property type="molecule type" value="Genomic_DNA"/>
</dbReference>
<sequence>MRPRHALANARLMLRDGVEERRQDHVAGDTAHGVEMDLRRVLRRGVRLTPVGTDGRSGPRFVPERIFLPAPVDQPPPAGA</sequence>
<reference evidence="1 2" key="1">
    <citation type="submission" date="2015-03" db="EMBL/GenBank/DDBJ databases">
        <title>Genome sequencing of Methylobacterium aquaticum DSM16371 type strain.</title>
        <authorList>
            <person name="Chaudhry V."/>
            <person name="Patil P.B."/>
        </authorList>
    </citation>
    <scope>NUCLEOTIDE SEQUENCE [LARGE SCALE GENOMIC DNA]</scope>
    <source>
        <strain evidence="1 2">DSM 16371</strain>
    </source>
</reference>
<comment type="caution">
    <text evidence="1">The sequence shown here is derived from an EMBL/GenBank/DDBJ whole genome shotgun (WGS) entry which is preliminary data.</text>
</comment>
<accession>A0A0J6S256</accession>
<dbReference type="AlphaFoldDB" id="A0A0J6S256"/>
<name>A0A0J6S256_9HYPH</name>
<evidence type="ECO:0000313" key="2">
    <source>
        <dbReference type="Proteomes" id="UP000035929"/>
    </source>
</evidence>
<gene>
    <name evidence="1" type="ORF">VP06_30165</name>
</gene>
<protein>
    <submittedName>
        <fullName evidence="1">Uncharacterized protein</fullName>
    </submittedName>
</protein>
<evidence type="ECO:0000313" key="1">
    <source>
        <dbReference type="EMBL" id="KMO27588.1"/>
    </source>
</evidence>
<dbReference type="PATRIC" id="fig|270351.6.peg.4457"/>